<comment type="caution">
    <text evidence="3">The sequence shown here is derived from an EMBL/GenBank/DDBJ whole genome shotgun (WGS) entry which is preliminary data.</text>
</comment>
<feature type="coiled-coil region" evidence="1">
    <location>
        <begin position="422"/>
        <end position="456"/>
    </location>
</feature>
<organism evidence="3 4">
    <name type="scientific">Cyphellophora attinorum</name>
    <dbReference type="NCBI Taxonomy" id="1664694"/>
    <lineage>
        <taxon>Eukaryota</taxon>
        <taxon>Fungi</taxon>
        <taxon>Dikarya</taxon>
        <taxon>Ascomycota</taxon>
        <taxon>Pezizomycotina</taxon>
        <taxon>Eurotiomycetes</taxon>
        <taxon>Chaetothyriomycetidae</taxon>
        <taxon>Chaetothyriales</taxon>
        <taxon>Cyphellophoraceae</taxon>
        <taxon>Cyphellophora</taxon>
    </lineage>
</organism>
<dbReference type="Gene3D" id="1.10.287.2610">
    <property type="match status" value="1"/>
</dbReference>
<dbReference type="VEuPathDB" id="FungiDB:AB675_10538"/>
<dbReference type="Proteomes" id="UP000038010">
    <property type="component" value="Unassembled WGS sequence"/>
</dbReference>
<protein>
    <submittedName>
        <fullName evidence="3">Uncharacterized protein</fullName>
    </submittedName>
</protein>
<dbReference type="RefSeq" id="XP_018000599.1">
    <property type="nucleotide sequence ID" value="XM_018139316.1"/>
</dbReference>
<feature type="region of interest" description="Disordered" evidence="2">
    <location>
        <begin position="64"/>
        <end position="84"/>
    </location>
</feature>
<feature type="compositionally biased region" description="Low complexity" evidence="2">
    <location>
        <begin position="314"/>
        <end position="337"/>
    </location>
</feature>
<dbReference type="STRING" id="1664694.A0A0N1P0U8"/>
<sequence length="602" mass="66272">MEHDRDTSTDQPGGDSGERNAPRAARPRLPSPPSHSNTSRSSYGYSQQHEIYAGAEAVATRRYSVDSRRDYSEGNLPSWTPGSPTRVVDIGERPGKRLKLDSIPPESVFQPLVAASSALPPSKFDDNAPRSVNAYTGIQSTQLEPSSATIRQCEECLQSADDLGHLVRSILELSEMLISNTGVSDTGTLSGSERRASEVTKHGTKYSISWAAIEARRLVTLMRDASSATAPPGILLPPLGSALSAKLRHDRRPLATSSHGSHPPSVTPDTADIDNASRRPSISHDQFHTQPYAILPPIIPPDDMKRQRYQDQALTGSSTSPHPSSGSSLYGPSYSPSQTQGPGRALPSPPGTYMPPSTLTMSATPSTAHAAHLQDLQHQISTKTLALQTLQREHDQLLSAFSRSQIRCSTLDKKSQVSDHEINNLTEEKIRLQQQVETLESQIEDLTQARDLFQKQSSAEGAQWRQMMAMSSQLQSKGAEEARLHKQEREEWQRQRDEFEKRIREIENSRPTTMTGTSTSLPPLEIELEVEDHVLESTSMDVLRNEIRGLRRRCLELEGILNDITGETSSLNAAMRAMANIQARIAGRVRHVSGQGERDRDG</sequence>
<reference evidence="3 4" key="1">
    <citation type="submission" date="2015-06" db="EMBL/GenBank/DDBJ databases">
        <title>Draft genome of the ant-associated black yeast Phialophora attae CBS 131958.</title>
        <authorList>
            <person name="Moreno L.F."/>
            <person name="Stielow B.J."/>
            <person name="de Hoog S."/>
            <person name="Vicente V.A."/>
            <person name="Weiss V.A."/>
            <person name="de Vries M."/>
            <person name="Cruz L.M."/>
            <person name="Souza E.M."/>
        </authorList>
    </citation>
    <scope>NUCLEOTIDE SEQUENCE [LARGE SCALE GENOMIC DNA]</scope>
    <source>
        <strain evidence="3 4">CBS 131958</strain>
    </source>
</reference>
<feature type="region of interest" description="Disordered" evidence="2">
    <location>
        <begin position="250"/>
        <end position="365"/>
    </location>
</feature>
<feature type="compositionally biased region" description="Polar residues" evidence="2">
    <location>
        <begin position="355"/>
        <end position="365"/>
    </location>
</feature>
<gene>
    <name evidence="3" type="ORF">AB675_10538</name>
</gene>
<evidence type="ECO:0000256" key="1">
    <source>
        <dbReference type="SAM" id="Coils"/>
    </source>
</evidence>
<dbReference type="EMBL" id="LFJN01000011">
    <property type="protein sequence ID" value="KPI40636.1"/>
    <property type="molecule type" value="Genomic_DNA"/>
</dbReference>
<evidence type="ECO:0000313" key="3">
    <source>
        <dbReference type="EMBL" id="KPI40636.1"/>
    </source>
</evidence>
<keyword evidence="1" id="KW-0175">Coiled coil</keyword>
<proteinExistence type="predicted"/>
<keyword evidence="4" id="KW-1185">Reference proteome</keyword>
<dbReference type="AlphaFoldDB" id="A0A0N1P0U8"/>
<feature type="region of interest" description="Disordered" evidence="2">
    <location>
        <begin position="476"/>
        <end position="497"/>
    </location>
</feature>
<accession>A0A0N1P0U8</accession>
<name>A0A0N1P0U8_9EURO</name>
<feature type="compositionally biased region" description="Low complexity" evidence="2">
    <location>
        <begin position="22"/>
        <end position="42"/>
    </location>
</feature>
<dbReference type="GeneID" id="28731196"/>
<evidence type="ECO:0000313" key="4">
    <source>
        <dbReference type="Proteomes" id="UP000038010"/>
    </source>
</evidence>
<feature type="compositionally biased region" description="Basic and acidic residues" evidence="2">
    <location>
        <begin position="478"/>
        <end position="497"/>
    </location>
</feature>
<feature type="region of interest" description="Disordered" evidence="2">
    <location>
        <begin position="1"/>
        <end position="48"/>
    </location>
</feature>
<dbReference type="OrthoDB" id="5427204at2759"/>
<evidence type="ECO:0000256" key="2">
    <source>
        <dbReference type="SAM" id="MobiDB-lite"/>
    </source>
</evidence>